<proteinExistence type="predicted"/>
<dbReference type="Proteomes" id="UP000722125">
    <property type="component" value="Unassembled WGS sequence"/>
</dbReference>
<dbReference type="GO" id="GO:0016779">
    <property type="term" value="F:nucleotidyltransferase activity"/>
    <property type="evidence" value="ECO:0007669"/>
    <property type="project" value="UniProtKB-KW"/>
</dbReference>
<keyword evidence="3" id="KW-1185">Reference proteome</keyword>
<gene>
    <name evidence="2" type="ORF">KIN34_09280</name>
</gene>
<dbReference type="Pfam" id="PF00899">
    <property type="entry name" value="ThiF"/>
    <property type="match status" value="1"/>
</dbReference>
<evidence type="ECO:0000313" key="2">
    <source>
        <dbReference type="EMBL" id="MBT0994477.1"/>
    </source>
</evidence>
<organism evidence="2 3">
    <name type="scientific">Cellulomonas fulva</name>
    <dbReference type="NCBI Taxonomy" id="2835530"/>
    <lineage>
        <taxon>Bacteria</taxon>
        <taxon>Bacillati</taxon>
        <taxon>Actinomycetota</taxon>
        <taxon>Actinomycetes</taxon>
        <taxon>Micrococcales</taxon>
        <taxon>Cellulomonadaceae</taxon>
        <taxon>Cellulomonas</taxon>
    </lineage>
</organism>
<dbReference type="InterPro" id="IPR035985">
    <property type="entry name" value="Ubiquitin-activating_enz"/>
</dbReference>
<keyword evidence="2" id="KW-0548">Nucleotidyltransferase</keyword>
<comment type="caution">
    <text evidence="2">The sequence shown here is derived from an EMBL/GenBank/DDBJ whole genome shotgun (WGS) entry which is preliminary data.</text>
</comment>
<protein>
    <submittedName>
        <fullName evidence="2">ThiF family adenylyltransferase</fullName>
    </submittedName>
</protein>
<dbReference type="InterPro" id="IPR000594">
    <property type="entry name" value="ThiF_NAD_FAD-bd"/>
</dbReference>
<dbReference type="RefSeq" id="WP_214349584.1">
    <property type="nucleotide sequence ID" value="NZ_JAHBOH010000001.1"/>
</dbReference>
<evidence type="ECO:0000313" key="3">
    <source>
        <dbReference type="Proteomes" id="UP000722125"/>
    </source>
</evidence>
<dbReference type="SUPFAM" id="SSF69572">
    <property type="entry name" value="Activating enzymes of the ubiquitin-like proteins"/>
    <property type="match status" value="1"/>
</dbReference>
<evidence type="ECO:0000259" key="1">
    <source>
        <dbReference type="Pfam" id="PF00899"/>
    </source>
</evidence>
<name>A0ABS5TZA4_9CELL</name>
<keyword evidence="2" id="KW-0808">Transferase</keyword>
<sequence length="373" mass="37788">MRLRRGLRVLPRGPGEVQVGTDPRWAVRVTDLTDDEVAALLALPPGVSLGALAGDDRLSPTRLSALIKDLDEARLLEPRDRSRALTGPREADAAVLGLILPDGDGTAVVAARARRAVGVVGLGPTGLGVAGVLAAGGVGVLRLEDARPVRSSDIGPSGYRWADVGGTRAEVAARLVAEIAPEVAAAPVLEGDEGARVDLLVVVAERALDPTITAALLSVGTPHLLVLVREADTVVGPLVVPGDGPCARCLDLHRTDADPHWPAVATALAAAGPAGRPPTGEVAPPAEPHAVAAVAAGIAGSAALAALDAITPAASADDVRGATPTRPYRPLRGTTLEIALPDARPHERRWAAHPSCGCAALRPAAAQPSGLPA</sequence>
<dbReference type="EMBL" id="JAHBOH010000001">
    <property type="protein sequence ID" value="MBT0994477.1"/>
    <property type="molecule type" value="Genomic_DNA"/>
</dbReference>
<reference evidence="2 3" key="1">
    <citation type="submission" date="2021-05" db="EMBL/GenBank/DDBJ databases">
        <title>Description of Cellulomonas sp. DKR-3 sp. nov.</title>
        <authorList>
            <person name="Dahal R.H."/>
            <person name="Chaudhary D.K."/>
        </authorList>
    </citation>
    <scope>NUCLEOTIDE SEQUENCE [LARGE SCALE GENOMIC DNA]</scope>
    <source>
        <strain evidence="2 3">DKR-3</strain>
    </source>
</reference>
<accession>A0ABS5TZA4</accession>
<dbReference type="Gene3D" id="3.40.50.720">
    <property type="entry name" value="NAD(P)-binding Rossmann-like Domain"/>
    <property type="match status" value="1"/>
</dbReference>
<feature type="domain" description="THIF-type NAD/FAD binding fold" evidence="1">
    <location>
        <begin position="116"/>
        <end position="313"/>
    </location>
</feature>